<comment type="caution">
    <text evidence="1">The sequence shown here is derived from an EMBL/GenBank/DDBJ whole genome shotgun (WGS) entry which is preliminary data.</text>
</comment>
<name>A0A8I0F7H0_ACIBA</name>
<reference evidence="1" key="1">
    <citation type="submission" date="2020-08" db="EMBL/GenBank/DDBJ databases">
        <title>Diversity of carbapenem-resistant Acinetobacter baumannii and bacteriophage-mediated spread of the Oxa23 carbapenemase.</title>
        <authorList>
            <person name="Abouelfetouh A."/>
            <person name="Mattock J."/>
            <person name="Turner D."/>
            <person name="Li E."/>
            <person name="Evans B.A."/>
        </authorList>
    </citation>
    <scope>NUCLEOTIDE SEQUENCE</scope>
    <source>
        <strain evidence="1">A86</strain>
    </source>
</reference>
<gene>
    <name evidence="1" type="ORF">IAG11_11760</name>
</gene>
<accession>A0A8I0F7H0</accession>
<dbReference type="AlphaFoldDB" id="A0A8I0F7H0"/>
<evidence type="ECO:0000313" key="2">
    <source>
        <dbReference type="Proteomes" id="UP000634608"/>
    </source>
</evidence>
<sequence>MVKRLMNKEADYTIIGCKDEVEFIKLLGNSYVYEDIINSSIDNLDPDNFLNIEEYYSRMADFQCLKLRYKNEFIQKNSGAEFHWYFIEGLEAYINGHFLPALLSLICGIESSLRSTLHLMSDGEEDRLYVNKIMNKEMIIDAKNKGLPISALAFSNEQDFHKKITNDEKINLIKLRNDLMHGNIREFTEYFEEQRIFYPEHLIDSLVEIILISKKWIKELSEFKNTI</sequence>
<protein>
    <submittedName>
        <fullName evidence="1">Uncharacterized protein</fullName>
    </submittedName>
</protein>
<organism evidence="1 2">
    <name type="scientific">Acinetobacter baumannii</name>
    <dbReference type="NCBI Taxonomy" id="470"/>
    <lineage>
        <taxon>Bacteria</taxon>
        <taxon>Pseudomonadati</taxon>
        <taxon>Pseudomonadota</taxon>
        <taxon>Gammaproteobacteria</taxon>
        <taxon>Moraxellales</taxon>
        <taxon>Moraxellaceae</taxon>
        <taxon>Acinetobacter</taxon>
        <taxon>Acinetobacter calcoaceticus/baumannii complex</taxon>
    </lineage>
</organism>
<dbReference type="Proteomes" id="UP000634608">
    <property type="component" value="Unassembled WGS sequence"/>
</dbReference>
<proteinExistence type="predicted"/>
<evidence type="ECO:0000313" key="1">
    <source>
        <dbReference type="EMBL" id="MBD0220570.1"/>
    </source>
</evidence>
<dbReference type="EMBL" id="JACSVK010000027">
    <property type="protein sequence ID" value="MBD0220570.1"/>
    <property type="molecule type" value="Genomic_DNA"/>
</dbReference>